<evidence type="ECO:0000313" key="3">
    <source>
        <dbReference type="Proteomes" id="UP000095751"/>
    </source>
</evidence>
<keyword evidence="3" id="KW-1185">Reference proteome</keyword>
<organism evidence="2 3">
    <name type="scientific">Fragilariopsis cylindrus CCMP1102</name>
    <dbReference type="NCBI Taxonomy" id="635003"/>
    <lineage>
        <taxon>Eukaryota</taxon>
        <taxon>Sar</taxon>
        <taxon>Stramenopiles</taxon>
        <taxon>Ochrophyta</taxon>
        <taxon>Bacillariophyta</taxon>
        <taxon>Bacillariophyceae</taxon>
        <taxon>Bacillariophycidae</taxon>
        <taxon>Bacillariales</taxon>
        <taxon>Bacillariaceae</taxon>
        <taxon>Fragilariopsis</taxon>
    </lineage>
</organism>
<dbReference type="Proteomes" id="UP000095751">
    <property type="component" value="Unassembled WGS sequence"/>
</dbReference>
<feature type="region of interest" description="Disordered" evidence="1">
    <location>
        <begin position="1"/>
        <end position="20"/>
    </location>
</feature>
<dbReference type="KEGG" id="fcy:FRACYDRAFT_247055"/>
<sequence length="171" mass="20482">MVTLQRRQNNHTRSGSGRRLPVVEDDEDDILKEIQYLQIKSEMKRIEDLDCWTKWKYMTWVCFGCAFIPYTNLIPQNNNTTNEWRIDIGWRLNVFCFVAGVLIHCEHCRRIDSLKDAKIVEIGRETYTKIKYVYYGLVMVSYFYDDGIWDVIFYSLALFVVIEFVMEQNVY</sequence>
<accession>A0A1E7EYA1</accession>
<name>A0A1E7EYA1_9STRA</name>
<dbReference type="AlphaFoldDB" id="A0A1E7EYA1"/>
<feature type="compositionally biased region" description="Polar residues" evidence="1">
    <location>
        <begin position="1"/>
        <end position="15"/>
    </location>
</feature>
<evidence type="ECO:0000313" key="2">
    <source>
        <dbReference type="EMBL" id="OEU10513.1"/>
    </source>
</evidence>
<evidence type="ECO:0000256" key="1">
    <source>
        <dbReference type="SAM" id="MobiDB-lite"/>
    </source>
</evidence>
<dbReference type="EMBL" id="KV784371">
    <property type="protein sequence ID" value="OEU10513.1"/>
    <property type="molecule type" value="Genomic_DNA"/>
</dbReference>
<protein>
    <submittedName>
        <fullName evidence="2">Uncharacterized protein</fullName>
    </submittedName>
</protein>
<reference evidence="2 3" key="1">
    <citation type="submission" date="2016-09" db="EMBL/GenBank/DDBJ databases">
        <title>Extensive genetic diversity and differential bi-allelic expression allows diatom success in the polar Southern Ocean.</title>
        <authorList>
            <consortium name="DOE Joint Genome Institute"/>
            <person name="Mock T."/>
            <person name="Otillar R.P."/>
            <person name="Strauss J."/>
            <person name="Dupont C."/>
            <person name="Frickenhaus S."/>
            <person name="Maumus F."/>
            <person name="Mcmullan M."/>
            <person name="Sanges R."/>
            <person name="Schmutz J."/>
            <person name="Toseland A."/>
            <person name="Valas R."/>
            <person name="Veluchamy A."/>
            <person name="Ward B.J."/>
            <person name="Allen A."/>
            <person name="Barry K."/>
            <person name="Falciatore A."/>
            <person name="Ferrante M."/>
            <person name="Fortunato A.E."/>
            <person name="Gloeckner G."/>
            <person name="Gruber A."/>
            <person name="Hipkin R."/>
            <person name="Janech M."/>
            <person name="Kroth P."/>
            <person name="Leese F."/>
            <person name="Lindquist E."/>
            <person name="Lyon B.R."/>
            <person name="Martin J."/>
            <person name="Mayer C."/>
            <person name="Parker M."/>
            <person name="Quesneville H."/>
            <person name="Raymond J."/>
            <person name="Uhlig C."/>
            <person name="Valentin K.U."/>
            <person name="Worden A.Z."/>
            <person name="Armbrust E.V."/>
            <person name="Bowler C."/>
            <person name="Green B."/>
            <person name="Moulton V."/>
            <person name="Van Oosterhout C."/>
            <person name="Grigoriev I."/>
        </authorList>
    </citation>
    <scope>NUCLEOTIDE SEQUENCE [LARGE SCALE GENOMIC DNA]</scope>
    <source>
        <strain evidence="2 3">CCMP1102</strain>
    </source>
</reference>
<gene>
    <name evidence="2" type="ORF">FRACYDRAFT_247055</name>
</gene>
<proteinExistence type="predicted"/>
<dbReference type="InParanoid" id="A0A1E7EYA1"/>